<dbReference type="Gene3D" id="3.40.50.300">
    <property type="entry name" value="P-loop containing nucleotide triphosphate hydrolases"/>
    <property type="match status" value="1"/>
</dbReference>
<feature type="repeat" description="TPR" evidence="1">
    <location>
        <begin position="889"/>
        <end position="922"/>
    </location>
</feature>
<dbReference type="InterPro" id="IPR053137">
    <property type="entry name" value="NLR-like"/>
</dbReference>
<dbReference type="GO" id="GO:0043531">
    <property type="term" value="F:ADP binding"/>
    <property type="evidence" value="ECO:0007669"/>
    <property type="project" value="InterPro"/>
</dbReference>
<keyword evidence="4" id="KW-1185">Reference proteome</keyword>
<dbReference type="InterPro" id="IPR002182">
    <property type="entry name" value="NB-ARC"/>
</dbReference>
<dbReference type="NCBIfam" id="NF040586">
    <property type="entry name" value="FxSxx_TPR"/>
    <property type="match status" value="1"/>
</dbReference>
<dbReference type="InterPro" id="IPR029058">
    <property type="entry name" value="AB_hydrolase_fold"/>
</dbReference>
<accession>A0A841AX38</accession>
<dbReference type="EMBL" id="JACHMX010000001">
    <property type="protein sequence ID" value="MBB5850688.1"/>
    <property type="molecule type" value="Genomic_DNA"/>
</dbReference>
<dbReference type="Pfam" id="PF13424">
    <property type="entry name" value="TPR_12"/>
    <property type="match status" value="3"/>
</dbReference>
<feature type="domain" description="NB-ARC" evidence="2">
    <location>
        <begin position="275"/>
        <end position="427"/>
    </location>
</feature>
<dbReference type="PANTHER" id="PTHR46082:SF6">
    <property type="entry name" value="AAA+ ATPASE DOMAIN-CONTAINING PROTEIN-RELATED"/>
    <property type="match status" value="1"/>
</dbReference>
<dbReference type="SUPFAM" id="SSF52540">
    <property type="entry name" value="P-loop containing nucleoside triphosphate hydrolases"/>
    <property type="match status" value="1"/>
</dbReference>
<reference evidence="3 4" key="1">
    <citation type="submission" date="2020-08" db="EMBL/GenBank/DDBJ databases">
        <title>Sequencing the genomes of 1000 actinobacteria strains.</title>
        <authorList>
            <person name="Klenk H.-P."/>
        </authorList>
    </citation>
    <scope>NUCLEOTIDE SEQUENCE [LARGE SCALE GENOMIC DNA]</scope>
    <source>
        <strain evidence="3 4">DSM 45272</strain>
    </source>
</reference>
<keyword evidence="1" id="KW-0802">TPR repeat</keyword>
<dbReference type="SUPFAM" id="SSF48452">
    <property type="entry name" value="TPR-like"/>
    <property type="match status" value="3"/>
</dbReference>
<comment type="caution">
    <text evidence="3">The sequence shown here is derived from an EMBL/GenBank/DDBJ whole genome shotgun (WGS) entry which is preliminary data.</text>
</comment>
<dbReference type="SMART" id="SM00028">
    <property type="entry name" value="TPR"/>
    <property type="match status" value="5"/>
</dbReference>
<proteinExistence type="predicted"/>
<dbReference type="InterPro" id="IPR019734">
    <property type="entry name" value="TPR_rpt"/>
</dbReference>
<gene>
    <name evidence="3" type="ORF">HDA45_000775</name>
</gene>
<dbReference type="SUPFAM" id="SSF53474">
    <property type="entry name" value="alpha/beta-Hydrolases"/>
    <property type="match status" value="1"/>
</dbReference>
<evidence type="ECO:0000256" key="1">
    <source>
        <dbReference type="PROSITE-ProRule" id="PRU00339"/>
    </source>
</evidence>
<dbReference type="Gene3D" id="1.25.40.10">
    <property type="entry name" value="Tetratricopeptide repeat domain"/>
    <property type="match status" value="2"/>
</dbReference>
<evidence type="ECO:0000259" key="2">
    <source>
        <dbReference type="Pfam" id="PF00931"/>
    </source>
</evidence>
<dbReference type="PRINTS" id="PR00364">
    <property type="entry name" value="DISEASERSIST"/>
</dbReference>
<dbReference type="Proteomes" id="UP000580861">
    <property type="component" value="Unassembled WGS sequence"/>
</dbReference>
<evidence type="ECO:0000313" key="3">
    <source>
        <dbReference type="EMBL" id="MBB5850688.1"/>
    </source>
</evidence>
<dbReference type="PROSITE" id="PS50005">
    <property type="entry name" value="TPR"/>
    <property type="match status" value="1"/>
</dbReference>
<dbReference type="AlphaFoldDB" id="A0A841AX38"/>
<dbReference type="Gene3D" id="3.40.50.1820">
    <property type="entry name" value="alpha/beta hydrolase"/>
    <property type="match status" value="1"/>
</dbReference>
<dbReference type="InterPro" id="IPR027417">
    <property type="entry name" value="P-loop_NTPase"/>
</dbReference>
<evidence type="ECO:0000313" key="4">
    <source>
        <dbReference type="Proteomes" id="UP000580861"/>
    </source>
</evidence>
<dbReference type="RefSeq" id="WP_184891918.1">
    <property type="nucleotide sequence ID" value="NZ_JACHMX010000001.1"/>
</dbReference>
<dbReference type="Pfam" id="PF00931">
    <property type="entry name" value="NB-ARC"/>
    <property type="match status" value="1"/>
</dbReference>
<dbReference type="InterPro" id="IPR011990">
    <property type="entry name" value="TPR-like_helical_dom_sf"/>
</dbReference>
<sequence length="989" mass="107754">MPEIIEVRAPVSAELDVVFLHGLDGDARKTWAGASPSSFWPEWLAEDFARVAVWSVGYEAWSSGWRGRAMPMQDRAINLMATLQNRGIGERPLCFVTHSMGGLLAKEILLHAAEGRTGFAAFAAAARGVVFLGTPHTGSGLAAVVKALGLISRSTAAVKDLKRNNAHLRHLNDRYRDWADESGIRNLVFFETYPTKGVRVVDEGSANPGLPRVRPIPVDADHVGICKPADRDSLVYGQISRFIDGILAEIEVPPPRHAAWKLPLSGRVFVGRAAELDRLEKTVKAANRVAVVAVHGLGGVGKSTLAARFAESRSADYSAVWWVTADSAAAIDDGLAELAVALSPEAAGLPWEQRAEQAVGWLAGHTGWLLILDNLTDLAHARGLLERVRTGTILITSRRGTGWRDIGTVSLDVLEPDEAVELLGRTVRAEWPDAEPAGGGALCAELGWLPLAVEQAGAYLAQNRMTPARYLELLAGSPAKMFAWTAEAEDAERAVARVWHVTLDRLADTPLAAKLLRRLAWHAPERIPRSLLEGDGEEPELSEALGRLAAYSMITLDAEAIDVHRLVQAVTRTPDPADPYRHPGDIDHAREATADALARALDPVDPRLPGHWPVFRTVLPHGRALLDHTDRDTGSLCHLANSLSLYVLGQGDPAAAIAFANRAVQGGERLFGVDHPITLRARNSSASAYQAAGDVRRAITLFEAALADCERVLGSPHPDTLSFRNNLAAACHAAGDLRRAISLFDETLEGRERVLGKEHPDTLVSRNNLAMAYEMAGDTERAIPLHEATLADRERVLGSDHPETLLYRNNLAYLLWSTGDSERAVTLFEATLKDRERVLGPDHPNTLVSRGNLAGACESAGDLVRAIELQERTLADRERVLGPDHPDTLSSWNNLAGAYESSGDLTRAIEVYERTLAARERVFGHDHQDTLNSRNDLAYVRGVSGDLPLSIRMYEEAWSDAERALGPDHRLTKRIKENLETAIRLRDRS</sequence>
<name>A0A841AX38_9PSEU</name>
<dbReference type="PANTHER" id="PTHR46082">
    <property type="entry name" value="ATP/GTP-BINDING PROTEIN-RELATED"/>
    <property type="match status" value="1"/>
</dbReference>
<protein>
    <submittedName>
        <fullName evidence="3">Tetratricopeptide (TPR) repeat protein</fullName>
    </submittedName>
</protein>
<dbReference type="Pfam" id="PF13374">
    <property type="entry name" value="TPR_10"/>
    <property type="match status" value="2"/>
</dbReference>
<organism evidence="3 4">
    <name type="scientific">Amycolatopsis umgeniensis</name>
    <dbReference type="NCBI Taxonomy" id="336628"/>
    <lineage>
        <taxon>Bacteria</taxon>
        <taxon>Bacillati</taxon>
        <taxon>Actinomycetota</taxon>
        <taxon>Actinomycetes</taxon>
        <taxon>Pseudonocardiales</taxon>
        <taxon>Pseudonocardiaceae</taxon>
        <taxon>Amycolatopsis</taxon>
    </lineage>
</organism>